<dbReference type="RefSeq" id="WP_189325891.1">
    <property type="nucleotide sequence ID" value="NZ_BMPQ01000026.1"/>
</dbReference>
<accession>A0A917VP63</accession>
<evidence type="ECO:0000313" key="2">
    <source>
        <dbReference type="EMBL" id="GGL00558.1"/>
    </source>
</evidence>
<feature type="compositionally biased region" description="Polar residues" evidence="1">
    <location>
        <begin position="1"/>
        <end position="11"/>
    </location>
</feature>
<reference evidence="2" key="2">
    <citation type="submission" date="2020-09" db="EMBL/GenBank/DDBJ databases">
        <authorList>
            <person name="Sun Q."/>
            <person name="Ohkuma M."/>
        </authorList>
    </citation>
    <scope>NUCLEOTIDE SEQUENCE</scope>
    <source>
        <strain evidence="2">JCM 3035</strain>
    </source>
</reference>
<dbReference type="AlphaFoldDB" id="A0A917VP63"/>
<feature type="region of interest" description="Disordered" evidence="1">
    <location>
        <begin position="118"/>
        <end position="164"/>
    </location>
</feature>
<protein>
    <submittedName>
        <fullName evidence="2">Uncharacterized protein</fullName>
    </submittedName>
</protein>
<keyword evidence="3" id="KW-1185">Reference proteome</keyword>
<gene>
    <name evidence="2" type="ORF">GCM10010094_71460</name>
</gene>
<feature type="compositionally biased region" description="Basic and acidic residues" evidence="1">
    <location>
        <begin position="121"/>
        <end position="142"/>
    </location>
</feature>
<dbReference type="Proteomes" id="UP000637788">
    <property type="component" value="Unassembled WGS sequence"/>
</dbReference>
<evidence type="ECO:0000256" key="1">
    <source>
        <dbReference type="SAM" id="MobiDB-lite"/>
    </source>
</evidence>
<feature type="region of interest" description="Disordered" evidence="1">
    <location>
        <begin position="1"/>
        <end position="73"/>
    </location>
</feature>
<comment type="caution">
    <text evidence="2">The sequence shown here is derived from an EMBL/GenBank/DDBJ whole genome shotgun (WGS) entry which is preliminary data.</text>
</comment>
<dbReference type="EMBL" id="BMPQ01000026">
    <property type="protein sequence ID" value="GGL00558.1"/>
    <property type="molecule type" value="Genomic_DNA"/>
</dbReference>
<proteinExistence type="predicted"/>
<reference evidence="2" key="1">
    <citation type="journal article" date="2014" name="Int. J. Syst. Evol. Microbiol.">
        <title>Complete genome sequence of Corynebacterium casei LMG S-19264T (=DSM 44701T), isolated from a smear-ripened cheese.</title>
        <authorList>
            <consortium name="US DOE Joint Genome Institute (JGI-PGF)"/>
            <person name="Walter F."/>
            <person name="Albersmeier A."/>
            <person name="Kalinowski J."/>
            <person name="Ruckert C."/>
        </authorList>
    </citation>
    <scope>NUCLEOTIDE SEQUENCE</scope>
    <source>
        <strain evidence="2">JCM 3035</strain>
    </source>
</reference>
<name>A0A917VP63_9ACTN</name>
<sequence>MYGSQTRGGDQSDQEDHAEEQPPPGLDGDPAYAPARGLTLVAWREHAEEVGHAQGDVPQGHPSLPAGGCAGGASGAGERVLRLPGVLVHALEDEEFAGAGARRGVAAVEGGQLQDRTCLAEQRRAERDGNEHEERAAHEGSLRYDGPSAASDHPGPELRLGGVGVVPPKRGDCFGHGRTDAADGEVGEEFGEVSGIGDDRRQQRAFRGGLLAGTRSVQLLPVRHKSHLS</sequence>
<evidence type="ECO:0000313" key="3">
    <source>
        <dbReference type="Proteomes" id="UP000637788"/>
    </source>
</evidence>
<organism evidence="2 3">
    <name type="scientific">Streptomyces flaveus</name>
    <dbReference type="NCBI Taxonomy" id="66370"/>
    <lineage>
        <taxon>Bacteria</taxon>
        <taxon>Bacillati</taxon>
        <taxon>Actinomycetota</taxon>
        <taxon>Actinomycetes</taxon>
        <taxon>Kitasatosporales</taxon>
        <taxon>Streptomycetaceae</taxon>
        <taxon>Streptomyces</taxon>
        <taxon>Streptomyces aurantiacus group</taxon>
    </lineage>
</organism>